<reference evidence="7" key="1">
    <citation type="submission" date="2022-02" db="EMBL/GenBank/DDBJ databases">
        <title>Corynebacterium sp. from urogenital microbiome.</title>
        <authorList>
            <person name="Cappelli E.A."/>
            <person name="Ribeiro T.G."/>
            <person name="Peixe L."/>
        </authorList>
    </citation>
    <scope>NUCLEOTIDE SEQUENCE</scope>
    <source>
        <strain evidence="7">C8Ua_181</strain>
    </source>
</reference>
<dbReference type="InterPro" id="IPR011611">
    <property type="entry name" value="PfkB_dom"/>
</dbReference>
<feature type="domain" description="Carbohydrate kinase PfkB" evidence="6">
    <location>
        <begin position="27"/>
        <end position="285"/>
    </location>
</feature>
<dbReference type="EC" id="2.7.1.-" evidence="8"/>
<sequence length="294" mass="30719">MTIHVCGEGLVDLVPVAPGSLNDHTPALGGGPFNVAITAARLGADVEFQSRISTDGFGQELVARLSAEGVTTTHLQRGDEPTTLAVTTIHEDGSASYNFYIEGTADRLVEPQLVPADIACFGTVSLALEPGASRYAQLLEDFAAQGTLVALDPNIRPFYATPEHRAFLADLLPHVTLLKLSDEEVDFLGPDLISQVPVVIVTRGGEGLSVQTGETSLNVPAAQVPVTDTIGAGDTIMAALLTQIDERGLDASALAQLGAAEWKELLSFAAAAAGITVSRKGANPPRREEVESSL</sequence>
<dbReference type="AlphaFoldDB" id="A0A9X3MAP1"/>
<evidence type="ECO:0000256" key="4">
    <source>
        <dbReference type="ARBA" id="ARBA00022777"/>
    </source>
</evidence>
<dbReference type="InterPro" id="IPR002173">
    <property type="entry name" value="Carboh/pur_kinase_PfkB_CS"/>
</dbReference>
<gene>
    <name evidence="7" type="ORF">L8V01_07330</name>
    <name evidence="8" type="ORF">RAE13_10610</name>
</gene>
<dbReference type="GO" id="GO:0016301">
    <property type="term" value="F:kinase activity"/>
    <property type="evidence" value="ECO:0007669"/>
    <property type="project" value="UniProtKB-KW"/>
</dbReference>
<evidence type="ECO:0000313" key="8">
    <source>
        <dbReference type="EMBL" id="MDV2424850.1"/>
    </source>
</evidence>
<dbReference type="Pfam" id="PF00294">
    <property type="entry name" value="PfkB"/>
    <property type="match status" value="1"/>
</dbReference>
<evidence type="ECO:0000256" key="2">
    <source>
        <dbReference type="ARBA" id="ARBA00022679"/>
    </source>
</evidence>
<reference evidence="8 10" key="2">
    <citation type="submission" date="2023-08" db="EMBL/GenBank/DDBJ databases">
        <title>Genomic characterization of the C. tuberculostearicum species complex, a ubiquitous member of the human skin microbiome.</title>
        <authorList>
            <person name="Ahmed N."/>
            <person name="Deming C."/>
            <person name="Conlan S."/>
            <person name="Segre J."/>
        </authorList>
    </citation>
    <scope>NUCLEOTIDE SEQUENCE [LARGE SCALE GENOMIC DNA]</scope>
    <source>
        <strain evidence="8 10">CTNIH19</strain>
    </source>
</reference>
<comment type="similarity">
    <text evidence="1">Belongs to the carbohydrate kinase PfkB family.</text>
</comment>
<evidence type="ECO:0000313" key="9">
    <source>
        <dbReference type="Proteomes" id="UP001146430"/>
    </source>
</evidence>
<dbReference type="PANTHER" id="PTHR43085:SF1">
    <property type="entry name" value="PSEUDOURIDINE KINASE-RELATED"/>
    <property type="match status" value="1"/>
</dbReference>
<dbReference type="EMBL" id="JAVBID010000015">
    <property type="protein sequence ID" value="MDV2424850.1"/>
    <property type="molecule type" value="Genomic_DNA"/>
</dbReference>
<dbReference type="Gene3D" id="3.40.1190.20">
    <property type="match status" value="1"/>
</dbReference>
<organism evidence="7 9">
    <name type="scientific">Corynebacterium curieae</name>
    <dbReference type="NCBI Taxonomy" id="2913500"/>
    <lineage>
        <taxon>Bacteria</taxon>
        <taxon>Bacillati</taxon>
        <taxon>Actinomycetota</taxon>
        <taxon>Actinomycetes</taxon>
        <taxon>Mycobacteriales</taxon>
        <taxon>Corynebacteriaceae</taxon>
        <taxon>Corynebacterium</taxon>
    </lineage>
</organism>
<protein>
    <submittedName>
        <fullName evidence="7">Carbohydrate kinase</fullName>
        <ecNumber evidence="8">2.7.1.-</ecNumber>
    </submittedName>
</protein>
<dbReference type="RefSeq" id="WP_269946443.1">
    <property type="nucleotide sequence ID" value="NZ_JAKMUU010000003.1"/>
</dbReference>
<evidence type="ECO:0000313" key="10">
    <source>
        <dbReference type="Proteomes" id="UP001185631"/>
    </source>
</evidence>
<dbReference type="InterPro" id="IPR029056">
    <property type="entry name" value="Ribokinase-like"/>
</dbReference>
<dbReference type="CDD" id="cd01167">
    <property type="entry name" value="bac_FRK"/>
    <property type="match status" value="1"/>
</dbReference>
<evidence type="ECO:0000256" key="1">
    <source>
        <dbReference type="ARBA" id="ARBA00010688"/>
    </source>
</evidence>
<dbReference type="Proteomes" id="UP001146430">
    <property type="component" value="Unassembled WGS sequence"/>
</dbReference>
<dbReference type="Proteomes" id="UP001185631">
    <property type="component" value="Unassembled WGS sequence"/>
</dbReference>
<dbReference type="InterPro" id="IPR050306">
    <property type="entry name" value="PfkB_Carbo_kinase"/>
</dbReference>
<proteinExistence type="inferred from homology"/>
<keyword evidence="4 7" id="KW-0418">Kinase</keyword>
<dbReference type="GO" id="GO:0005524">
    <property type="term" value="F:ATP binding"/>
    <property type="evidence" value="ECO:0007669"/>
    <property type="project" value="UniProtKB-KW"/>
</dbReference>
<keyword evidence="5" id="KW-0067">ATP-binding</keyword>
<name>A0A9X3MAP1_9CORY</name>
<dbReference type="PROSITE" id="PS00584">
    <property type="entry name" value="PFKB_KINASES_2"/>
    <property type="match status" value="1"/>
</dbReference>
<evidence type="ECO:0000256" key="3">
    <source>
        <dbReference type="ARBA" id="ARBA00022741"/>
    </source>
</evidence>
<keyword evidence="2 8" id="KW-0808">Transferase</keyword>
<evidence type="ECO:0000313" key="7">
    <source>
        <dbReference type="EMBL" id="MCZ9307289.1"/>
    </source>
</evidence>
<evidence type="ECO:0000256" key="5">
    <source>
        <dbReference type="ARBA" id="ARBA00022840"/>
    </source>
</evidence>
<accession>A0A9X3MAP1</accession>
<keyword evidence="3" id="KW-0547">Nucleotide-binding</keyword>
<dbReference type="SUPFAM" id="SSF53613">
    <property type="entry name" value="Ribokinase-like"/>
    <property type="match status" value="1"/>
</dbReference>
<comment type="caution">
    <text evidence="7">The sequence shown here is derived from an EMBL/GenBank/DDBJ whole genome shotgun (WGS) entry which is preliminary data.</text>
</comment>
<keyword evidence="10" id="KW-1185">Reference proteome</keyword>
<dbReference type="PANTHER" id="PTHR43085">
    <property type="entry name" value="HEXOKINASE FAMILY MEMBER"/>
    <property type="match status" value="1"/>
</dbReference>
<evidence type="ECO:0000259" key="6">
    <source>
        <dbReference type="Pfam" id="PF00294"/>
    </source>
</evidence>
<dbReference type="EMBL" id="JAKMUU010000003">
    <property type="protein sequence ID" value="MCZ9307289.1"/>
    <property type="molecule type" value="Genomic_DNA"/>
</dbReference>